<evidence type="ECO:0000259" key="1">
    <source>
        <dbReference type="Pfam" id="PF01636"/>
    </source>
</evidence>
<dbReference type="InterPro" id="IPR051678">
    <property type="entry name" value="AGP_Transferase"/>
</dbReference>
<evidence type="ECO:0000313" key="2">
    <source>
        <dbReference type="EMBL" id="KAK0669245.1"/>
    </source>
</evidence>
<dbReference type="PANTHER" id="PTHR21310:SF58">
    <property type="entry name" value="AMINOGLYCOSIDE PHOSPHOTRANSFERASE DOMAIN-CONTAINING PROTEIN"/>
    <property type="match status" value="1"/>
</dbReference>
<feature type="domain" description="Aminoglycoside phosphotransferase" evidence="1">
    <location>
        <begin position="81"/>
        <end position="126"/>
    </location>
</feature>
<dbReference type="InterPro" id="IPR011009">
    <property type="entry name" value="Kinase-like_dom_sf"/>
</dbReference>
<sequence>MVNHSRNNFAKVDARQVIGQLEQYMSQIRTIPNTANKSMAICNTHGGPIADMRLRGGKPLGPFRDEADFSKLMRYSDDPGRRRHAIVFTHADMNPRNILMDQFKRPDGSRGWMVTGIVDWEMAGFYPEG</sequence>
<protein>
    <recommendedName>
        <fullName evidence="1">Aminoglycoside phosphotransferase domain-containing protein</fullName>
    </recommendedName>
</protein>
<name>A0AA40DBS9_9PEZI</name>
<gene>
    <name evidence="2" type="ORF">QBC41DRAFT_320196</name>
</gene>
<dbReference type="PANTHER" id="PTHR21310">
    <property type="entry name" value="AMINOGLYCOSIDE PHOSPHOTRANSFERASE-RELATED-RELATED"/>
    <property type="match status" value="1"/>
</dbReference>
<reference evidence="2" key="1">
    <citation type="submission" date="2023-06" db="EMBL/GenBank/DDBJ databases">
        <title>Genome-scale phylogeny and comparative genomics of the fungal order Sordariales.</title>
        <authorList>
            <consortium name="Lawrence Berkeley National Laboratory"/>
            <person name="Hensen N."/>
            <person name="Bonometti L."/>
            <person name="Westerberg I."/>
            <person name="Brannstrom I.O."/>
            <person name="Guillou S."/>
            <person name="Cros-Aarteil S."/>
            <person name="Calhoun S."/>
            <person name="Haridas S."/>
            <person name="Kuo A."/>
            <person name="Mondo S."/>
            <person name="Pangilinan J."/>
            <person name="Riley R."/>
            <person name="Labutti K."/>
            <person name="Andreopoulos B."/>
            <person name="Lipzen A."/>
            <person name="Chen C."/>
            <person name="Yanf M."/>
            <person name="Daum C."/>
            <person name="Ng V."/>
            <person name="Clum A."/>
            <person name="Steindorff A."/>
            <person name="Ohm R."/>
            <person name="Martin F."/>
            <person name="Silar P."/>
            <person name="Natvig D."/>
            <person name="Lalanne C."/>
            <person name="Gautier V."/>
            <person name="Ament-Velasquez S.L."/>
            <person name="Kruys A."/>
            <person name="Hutchinson M.I."/>
            <person name="Powell A.J."/>
            <person name="Barry K."/>
            <person name="Miller A.N."/>
            <person name="Grigoriev I.V."/>
            <person name="Debuchy R."/>
            <person name="Gladieux P."/>
            <person name="Thoren M.H."/>
            <person name="Johannesson H."/>
        </authorList>
    </citation>
    <scope>NUCLEOTIDE SEQUENCE</scope>
    <source>
        <strain evidence="2">CBS 307.81</strain>
    </source>
</reference>
<evidence type="ECO:0000313" key="3">
    <source>
        <dbReference type="Proteomes" id="UP001174997"/>
    </source>
</evidence>
<accession>A0AA40DBS9</accession>
<dbReference type="Pfam" id="PF01636">
    <property type="entry name" value="APH"/>
    <property type="match status" value="1"/>
</dbReference>
<dbReference type="Proteomes" id="UP001174997">
    <property type="component" value="Unassembled WGS sequence"/>
</dbReference>
<dbReference type="AlphaFoldDB" id="A0AA40DBS9"/>
<dbReference type="SUPFAM" id="SSF56112">
    <property type="entry name" value="Protein kinase-like (PK-like)"/>
    <property type="match status" value="1"/>
</dbReference>
<keyword evidence="3" id="KW-1185">Reference proteome</keyword>
<dbReference type="EMBL" id="JAULSY010000045">
    <property type="protein sequence ID" value="KAK0669245.1"/>
    <property type="molecule type" value="Genomic_DNA"/>
</dbReference>
<proteinExistence type="predicted"/>
<organism evidence="2 3">
    <name type="scientific">Cercophora samala</name>
    <dbReference type="NCBI Taxonomy" id="330535"/>
    <lineage>
        <taxon>Eukaryota</taxon>
        <taxon>Fungi</taxon>
        <taxon>Dikarya</taxon>
        <taxon>Ascomycota</taxon>
        <taxon>Pezizomycotina</taxon>
        <taxon>Sordariomycetes</taxon>
        <taxon>Sordariomycetidae</taxon>
        <taxon>Sordariales</taxon>
        <taxon>Lasiosphaeriaceae</taxon>
        <taxon>Cercophora</taxon>
    </lineage>
</organism>
<comment type="caution">
    <text evidence="2">The sequence shown here is derived from an EMBL/GenBank/DDBJ whole genome shotgun (WGS) entry which is preliminary data.</text>
</comment>
<dbReference type="InterPro" id="IPR002575">
    <property type="entry name" value="Aminoglycoside_PTrfase"/>
</dbReference>